<evidence type="ECO:0000313" key="5">
    <source>
        <dbReference type="Proteomes" id="UP000031599"/>
    </source>
</evidence>
<dbReference type="AlphaFoldDB" id="A0A0C2D9I5"/>
<name>A0A0C2D9I5_9BACT</name>
<proteinExistence type="predicted"/>
<keyword evidence="3" id="KW-0804">Transcription</keyword>
<protein>
    <recommendedName>
        <fullName evidence="6">RNA polymerase sigma factor</fullName>
    </recommendedName>
</protein>
<dbReference type="GO" id="GO:0016987">
    <property type="term" value="F:sigma factor activity"/>
    <property type="evidence" value="ECO:0007669"/>
    <property type="project" value="UniProtKB-KW"/>
</dbReference>
<dbReference type="PANTHER" id="PTHR43133">
    <property type="entry name" value="RNA POLYMERASE ECF-TYPE SIGMA FACTO"/>
    <property type="match status" value="1"/>
</dbReference>
<evidence type="ECO:0000313" key="4">
    <source>
        <dbReference type="EMBL" id="KIG16652.1"/>
    </source>
</evidence>
<comment type="caution">
    <text evidence="4">The sequence shown here is derived from an EMBL/GenBank/DDBJ whole genome shotgun (WGS) entry which is preliminary data.</text>
</comment>
<sequence length="227" mass="25930">MRYPTTRWSSILGARADAEQRRILLGELLTEYWRPLYLFCRRQGLDTEAAADAVQDFIAAMLERDVLQRVHPDRGRLRTYLRVCLRNHLAHRWERQNSQRRGGRLDRTSLEAAEAELSTAPHDPDEAYDRAWAGKLLSRCLDTLEAEYKHGQRAGPSALLRALFGLQAAGSYEEIALAHDMSLSQLKSFAHRARVRYRQLVLAEVADTVVGGPMITDEALELMDLMR</sequence>
<dbReference type="PANTHER" id="PTHR43133:SF51">
    <property type="entry name" value="RNA POLYMERASE SIGMA FACTOR"/>
    <property type="match status" value="1"/>
</dbReference>
<dbReference type="EMBL" id="JMCC02000034">
    <property type="protein sequence ID" value="KIG16652.1"/>
    <property type="molecule type" value="Genomic_DNA"/>
</dbReference>
<evidence type="ECO:0000256" key="1">
    <source>
        <dbReference type="ARBA" id="ARBA00023015"/>
    </source>
</evidence>
<dbReference type="SUPFAM" id="SSF88946">
    <property type="entry name" value="Sigma2 domain of RNA polymerase sigma factors"/>
    <property type="match status" value="1"/>
</dbReference>
<reference evidence="4 5" key="1">
    <citation type="submission" date="2014-12" db="EMBL/GenBank/DDBJ databases">
        <title>Genome assembly of Enhygromyxa salina DSM 15201.</title>
        <authorList>
            <person name="Sharma G."/>
            <person name="Subramanian S."/>
        </authorList>
    </citation>
    <scope>NUCLEOTIDE SEQUENCE [LARGE SCALE GENOMIC DNA]</scope>
    <source>
        <strain evidence="4 5">DSM 15201</strain>
    </source>
</reference>
<organism evidence="4 5">
    <name type="scientific">Enhygromyxa salina</name>
    <dbReference type="NCBI Taxonomy" id="215803"/>
    <lineage>
        <taxon>Bacteria</taxon>
        <taxon>Pseudomonadati</taxon>
        <taxon>Myxococcota</taxon>
        <taxon>Polyangia</taxon>
        <taxon>Nannocystales</taxon>
        <taxon>Nannocystaceae</taxon>
        <taxon>Enhygromyxa</taxon>
    </lineage>
</organism>
<dbReference type="Proteomes" id="UP000031599">
    <property type="component" value="Unassembled WGS sequence"/>
</dbReference>
<dbReference type="InterPro" id="IPR013325">
    <property type="entry name" value="RNA_pol_sigma_r2"/>
</dbReference>
<keyword evidence="2" id="KW-0731">Sigma factor</keyword>
<accession>A0A0C2D9I5</accession>
<dbReference type="NCBIfam" id="TIGR02937">
    <property type="entry name" value="sigma70-ECF"/>
    <property type="match status" value="1"/>
</dbReference>
<dbReference type="GO" id="GO:0006352">
    <property type="term" value="P:DNA-templated transcription initiation"/>
    <property type="evidence" value="ECO:0007669"/>
    <property type="project" value="InterPro"/>
</dbReference>
<keyword evidence="1" id="KW-0805">Transcription regulation</keyword>
<gene>
    <name evidence="4" type="ORF">DB30_04271</name>
</gene>
<evidence type="ECO:0008006" key="6">
    <source>
        <dbReference type="Google" id="ProtNLM"/>
    </source>
</evidence>
<dbReference type="InterPro" id="IPR014284">
    <property type="entry name" value="RNA_pol_sigma-70_dom"/>
</dbReference>
<evidence type="ECO:0000256" key="3">
    <source>
        <dbReference type="ARBA" id="ARBA00023163"/>
    </source>
</evidence>
<evidence type="ECO:0000256" key="2">
    <source>
        <dbReference type="ARBA" id="ARBA00023082"/>
    </source>
</evidence>
<dbReference type="Gene3D" id="1.10.1740.10">
    <property type="match status" value="1"/>
</dbReference>
<dbReference type="InterPro" id="IPR039425">
    <property type="entry name" value="RNA_pol_sigma-70-like"/>
</dbReference>